<sequence length="389" mass="42460">MKILYLAHDLDDAAIWRRVTMLEAGGADVAVAGFRRATGALPRDALVLGRTRNGQMVARALSVARLLPLIRGKLRAQELDCVDLVVARNLEMLLVGRAAVRGPSPRPALAYELLDIHRMMLGPGRVARSLRALEARLLGSCAALLISSPGFLKNYLAPYGQPSPQLMILENKVVTLTGVPSRPARLLPKEPGRITIGWFGILRCRWSLETLDAMTRATPGRYRIVLRGKPALDVLPDFHDRVSQNPDLEFHGPYCWPDDLPEIYGSCDLAWLIDRFDAGSNSDWLLPNRLYEGGLFNAVPIALAQVEVGRKLAALNCGILVPNPGQDAVIDRLGALDAESILAERSKMAALPAALWCAGKEDCTSLVEAFRTISRRPKPSPAATGRGYI</sequence>
<evidence type="ECO:0000313" key="2">
    <source>
        <dbReference type="Proteomes" id="UP000244912"/>
    </source>
</evidence>
<dbReference type="Proteomes" id="UP000244912">
    <property type="component" value="Unassembled WGS sequence"/>
</dbReference>
<dbReference type="AlphaFoldDB" id="A0A2R8BZG3"/>
<dbReference type="SUPFAM" id="SSF53756">
    <property type="entry name" value="UDP-Glycosyltransferase/glycogen phosphorylase"/>
    <property type="match status" value="1"/>
</dbReference>
<protein>
    <recommendedName>
        <fullName evidence="3">Glycosyltransferase subfamily 4-like N-terminal domain-containing protein</fullName>
    </recommendedName>
</protein>
<reference evidence="1 2" key="1">
    <citation type="submission" date="2018-03" db="EMBL/GenBank/DDBJ databases">
        <authorList>
            <person name="Keele B.F."/>
        </authorList>
    </citation>
    <scope>NUCLEOTIDE SEQUENCE [LARGE SCALE GENOMIC DNA]</scope>
    <source>
        <strain evidence="1 2">CECT 8504</strain>
    </source>
</reference>
<name>A0A2R8BZG3_9RHOB</name>
<organism evidence="1 2">
    <name type="scientific">Palleronia abyssalis</name>
    <dbReference type="NCBI Taxonomy" id="1501240"/>
    <lineage>
        <taxon>Bacteria</taxon>
        <taxon>Pseudomonadati</taxon>
        <taxon>Pseudomonadota</taxon>
        <taxon>Alphaproteobacteria</taxon>
        <taxon>Rhodobacterales</taxon>
        <taxon>Roseobacteraceae</taxon>
        <taxon>Palleronia</taxon>
    </lineage>
</organism>
<evidence type="ECO:0000313" key="1">
    <source>
        <dbReference type="EMBL" id="SPJ25530.1"/>
    </source>
</evidence>
<evidence type="ECO:0008006" key="3">
    <source>
        <dbReference type="Google" id="ProtNLM"/>
    </source>
</evidence>
<keyword evidence="2" id="KW-1185">Reference proteome</keyword>
<dbReference type="RefSeq" id="WP_181375844.1">
    <property type="nucleotide sequence ID" value="NZ_ONZF01000009.1"/>
</dbReference>
<gene>
    <name evidence="1" type="ORF">PAA8504_03381</name>
</gene>
<proteinExistence type="predicted"/>
<dbReference type="EMBL" id="ONZF01000009">
    <property type="protein sequence ID" value="SPJ25530.1"/>
    <property type="molecule type" value="Genomic_DNA"/>
</dbReference>
<accession>A0A2R8BZG3</accession>